<accession>A0A6P2D801</accession>
<keyword evidence="1" id="KW-0732">Signal</keyword>
<sequence>MITVFRVTLVAAALSTGASALRAQERVTDLLGWVPARTNLVLFVDADALGKSAIAKKEKWGAGGEPVSGLDSLPPGVSQLVVASQFDPRSGPSGEVFVVRLKKPVSDADLLKVTGGSPDKIAGKNVVLTRNDRFVVNLKPGIAGGYQPANRQDTGRWLREADGTVSPKLSPVLATVGAGVGANAPVVLVLDTSDMFSPALVKTRLAATAAVKDKAAKIGPVADLFGQLHYVTLSIRATDKLVAELRLEFDAPAAPLDGAAQALLLEILKRSGFHSAEMDQWAATVRGNTVTFSGALTTESANELVAPFLHPSLGAVDQTTPDEVPVEQAKRQASQKYFQAVQKKMGEVQKTSPPTFQKLTAVLNSGARYIEELPLLNVDEELLQWGAALATTLRTMAIMSQKAGGAISLAEANKAMSVVSTPNYYTGGGYVGGYYGGYGWNYAVPSGSTSTAVVDNYASVNNIQTVTSQNEALYRRETWKAIQGGTLDIRRKMVKKYNVEF</sequence>
<dbReference type="KEGG" id="gms:SOIL9_08880"/>
<proteinExistence type="predicted"/>
<evidence type="ECO:0000256" key="1">
    <source>
        <dbReference type="SAM" id="SignalP"/>
    </source>
</evidence>
<keyword evidence="3" id="KW-1185">Reference proteome</keyword>
<dbReference type="Proteomes" id="UP000464178">
    <property type="component" value="Chromosome"/>
</dbReference>
<evidence type="ECO:0000313" key="2">
    <source>
        <dbReference type="EMBL" id="VTR97103.1"/>
    </source>
</evidence>
<reference evidence="2 3" key="1">
    <citation type="submission" date="2019-05" db="EMBL/GenBank/DDBJ databases">
        <authorList>
            <consortium name="Science for Life Laboratories"/>
        </authorList>
    </citation>
    <scope>NUCLEOTIDE SEQUENCE [LARGE SCALE GENOMIC DNA]</scope>
    <source>
        <strain evidence="2">Soil9</strain>
    </source>
</reference>
<feature type="signal peptide" evidence="1">
    <location>
        <begin position="1"/>
        <end position="20"/>
    </location>
</feature>
<dbReference type="RefSeq" id="WP_162671056.1">
    <property type="nucleotide sequence ID" value="NZ_LR593886.1"/>
</dbReference>
<dbReference type="AlphaFoldDB" id="A0A6P2D801"/>
<evidence type="ECO:0000313" key="3">
    <source>
        <dbReference type="Proteomes" id="UP000464178"/>
    </source>
</evidence>
<feature type="chain" id="PRO_5026733517" evidence="1">
    <location>
        <begin position="21"/>
        <end position="501"/>
    </location>
</feature>
<gene>
    <name evidence="2" type="ORF">SOIL9_08880</name>
</gene>
<dbReference type="EMBL" id="LR593886">
    <property type="protein sequence ID" value="VTR97103.1"/>
    <property type="molecule type" value="Genomic_DNA"/>
</dbReference>
<protein>
    <submittedName>
        <fullName evidence="2">Uncharacterized protein</fullName>
    </submittedName>
</protein>
<name>A0A6P2D801_9BACT</name>
<organism evidence="2 3">
    <name type="scientific">Gemmata massiliana</name>
    <dbReference type="NCBI Taxonomy" id="1210884"/>
    <lineage>
        <taxon>Bacteria</taxon>
        <taxon>Pseudomonadati</taxon>
        <taxon>Planctomycetota</taxon>
        <taxon>Planctomycetia</taxon>
        <taxon>Gemmatales</taxon>
        <taxon>Gemmataceae</taxon>
        <taxon>Gemmata</taxon>
    </lineage>
</organism>